<dbReference type="Gene3D" id="1.10.357.10">
    <property type="entry name" value="Tetracycline Repressor, domain 2"/>
    <property type="match status" value="1"/>
</dbReference>
<evidence type="ECO:0000313" key="5">
    <source>
        <dbReference type="Proteomes" id="UP001549321"/>
    </source>
</evidence>
<dbReference type="Proteomes" id="UP001549321">
    <property type="component" value="Unassembled WGS sequence"/>
</dbReference>
<evidence type="ECO:0000256" key="2">
    <source>
        <dbReference type="PROSITE-ProRule" id="PRU00335"/>
    </source>
</evidence>
<keyword evidence="5" id="KW-1185">Reference proteome</keyword>
<sequence>MPKTDRPARQGTKETPAVRRKTLTREAWIAAALKVLEKRGIADVKIDVLAKQFKVTRGSFYFHFSSIKDLREALLEEWRARNCRPFEALARNPHPDGLVFFEIIVLTWVNEDPFSPLLDLAVRDWSRGSRKLADEMAAADDLRISLLEKAFLALDYPADEALVRARITYFHQIGHYTLYFRESAADRKRYQPIYGKVLLGPNAEAAEARQAAPQRQDG</sequence>
<evidence type="ECO:0000313" key="4">
    <source>
        <dbReference type="EMBL" id="MET4634358.1"/>
    </source>
</evidence>
<reference evidence="4 5" key="1">
    <citation type="submission" date="2024-06" db="EMBL/GenBank/DDBJ databases">
        <title>Sorghum-associated microbial communities from plants grown in Nebraska, USA.</title>
        <authorList>
            <person name="Schachtman D."/>
        </authorList>
    </citation>
    <scope>NUCLEOTIDE SEQUENCE [LARGE SCALE GENOMIC DNA]</scope>
    <source>
        <strain evidence="4 5">3207</strain>
    </source>
</reference>
<organism evidence="4 5">
    <name type="scientific">Kaistia defluvii</name>
    <dbReference type="NCBI Taxonomy" id="410841"/>
    <lineage>
        <taxon>Bacteria</taxon>
        <taxon>Pseudomonadati</taxon>
        <taxon>Pseudomonadota</taxon>
        <taxon>Alphaproteobacteria</taxon>
        <taxon>Hyphomicrobiales</taxon>
        <taxon>Kaistiaceae</taxon>
        <taxon>Kaistia</taxon>
    </lineage>
</organism>
<keyword evidence="1 2" id="KW-0238">DNA-binding</keyword>
<dbReference type="EMBL" id="JBEPSM010000001">
    <property type="protein sequence ID" value="MET4634358.1"/>
    <property type="molecule type" value="Genomic_DNA"/>
</dbReference>
<dbReference type="RefSeq" id="WP_354551045.1">
    <property type="nucleotide sequence ID" value="NZ_JBEPSM010000001.1"/>
</dbReference>
<dbReference type="InterPro" id="IPR009057">
    <property type="entry name" value="Homeodomain-like_sf"/>
</dbReference>
<evidence type="ECO:0000256" key="1">
    <source>
        <dbReference type="ARBA" id="ARBA00023125"/>
    </source>
</evidence>
<accession>A0ABV2QZQ3</accession>
<name>A0ABV2QZQ3_9HYPH</name>
<feature type="DNA-binding region" description="H-T-H motif" evidence="2">
    <location>
        <begin position="45"/>
        <end position="64"/>
    </location>
</feature>
<feature type="domain" description="HTH tetR-type" evidence="3">
    <location>
        <begin position="22"/>
        <end position="82"/>
    </location>
</feature>
<proteinExistence type="predicted"/>
<evidence type="ECO:0000259" key="3">
    <source>
        <dbReference type="PROSITE" id="PS50977"/>
    </source>
</evidence>
<comment type="caution">
    <text evidence="4">The sequence shown here is derived from an EMBL/GenBank/DDBJ whole genome shotgun (WGS) entry which is preliminary data.</text>
</comment>
<dbReference type="Pfam" id="PF00440">
    <property type="entry name" value="TetR_N"/>
    <property type="match status" value="1"/>
</dbReference>
<dbReference type="InterPro" id="IPR001647">
    <property type="entry name" value="HTH_TetR"/>
</dbReference>
<dbReference type="SUPFAM" id="SSF46689">
    <property type="entry name" value="Homeodomain-like"/>
    <property type="match status" value="1"/>
</dbReference>
<dbReference type="PROSITE" id="PS50977">
    <property type="entry name" value="HTH_TETR_2"/>
    <property type="match status" value="1"/>
</dbReference>
<gene>
    <name evidence="4" type="ORF">ABIE08_002271</name>
</gene>
<protein>
    <submittedName>
        <fullName evidence="4">AcrR family transcriptional regulator</fullName>
    </submittedName>
</protein>